<reference evidence="1 4" key="2">
    <citation type="submission" date="2019-04" db="EMBL/GenBank/DDBJ databases">
        <title>Isolation and culture of sulfate reducing bacteria from the cold seep of the South China Sea.</title>
        <authorList>
            <person name="Sun C."/>
            <person name="Liu R."/>
        </authorList>
    </citation>
    <scope>NUCLEOTIDE SEQUENCE [LARGE SCALE GENOMIC DNA]</scope>
    <source>
        <strain evidence="1 4">CS1</strain>
    </source>
</reference>
<evidence type="ECO:0000313" key="3">
    <source>
        <dbReference type="Proteomes" id="UP000434052"/>
    </source>
</evidence>
<dbReference type="InterPro" id="IPR019410">
    <property type="entry name" value="Methyltransf_16"/>
</dbReference>
<evidence type="ECO:0000313" key="2">
    <source>
        <dbReference type="EMBL" id="TVM32588.1"/>
    </source>
</evidence>
<dbReference type="Gene3D" id="3.40.50.150">
    <property type="entry name" value="Vaccinia Virus protein VP39"/>
    <property type="match status" value="1"/>
</dbReference>
<dbReference type="RefSeq" id="WP_144306204.1">
    <property type="nucleotide sequence ID" value="NZ_CP039543.1"/>
</dbReference>
<dbReference type="OrthoDB" id="5450760at2"/>
<dbReference type="EMBL" id="CP039543">
    <property type="protein sequence ID" value="QJT08579.1"/>
    <property type="molecule type" value="Genomic_DNA"/>
</dbReference>
<dbReference type="Pfam" id="PF10294">
    <property type="entry name" value="Methyltransf_16"/>
    <property type="match status" value="1"/>
</dbReference>
<proteinExistence type="predicted"/>
<dbReference type="Proteomes" id="UP000434052">
    <property type="component" value="Unassembled WGS sequence"/>
</dbReference>
<dbReference type="GO" id="GO:0008168">
    <property type="term" value="F:methyltransferase activity"/>
    <property type="evidence" value="ECO:0007669"/>
    <property type="project" value="UniProtKB-KW"/>
</dbReference>
<keyword evidence="2" id="KW-0808">Transferase</keyword>
<dbReference type="Proteomes" id="UP000503251">
    <property type="component" value="Chromosome"/>
</dbReference>
<dbReference type="PANTHER" id="PTHR14614">
    <property type="entry name" value="HEPATOCELLULAR CARCINOMA-ASSOCIATED ANTIGEN"/>
    <property type="match status" value="1"/>
</dbReference>
<evidence type="ECO:0000313" key="1">
    <source>
        <dbReference type="EMBL" id="QJT08579.1"/>
    </source>
</evidence>
<dbReference type="EMBL" id="QMIF01000010">
    <property type="protein sequence ID" value="TVM32588.1"/>
    <property type="molecule type" value="Genomic_DNA"/>
</dbReference>
<dbReference type="InterPro" id="IPR029063">
    <property type="entry name" value="SAM-dependent_MTases_sf"/>
</dbReference>
<evidence type="ECO:0000313" key="4">
    <source>
        <dbReference type="Proteomes" id="UP000503251"/>
    </source>
</evidence>
<organism evidence="2 3">
    <name type="scientific">Oceanidesulfovibrio marinus</name>
    <dbReference type="NCBI Taxonomy" id="370038"/>
    <lineage>
        <taxon>Bacteria</taxon>
        <taxon>Pseudomonadati</taxon>
        <taxon>Thermodesulfobacteriota</taxon>
        <taxon>Desulfovibrionia</taxon>
        <taxon>Desulfovibrionales</taxon>
        <taxon>Desulfovibrionaceae</taxon>
        <taxon>Oceanidesulfovibrio</taxon>
    </lineage>
</organism>
<dbReference type="PANTHER" id="PTHR14614:SF132">
    <property type="entry name" value="PROTEIN-LYSINE METHYLTRANSFERASE C42C1.13"/>
    <property type="match status" value="1"/>
</dbReference>
<protein>
    <submittedName>
        <fullName evidence="2">Methyltransferase</fullName>
    </submittedName>
</protein>
<name>A0A6P1ZED9_9BACT</name>
<gene>
    <name evidence="2" type="ORF">DQK91_15045</name>
    <name evidence="1" type="ORF">E8L03_06425</name>
</gene>
<sequence length="258" mass="28562">MPQVSTPATAQEINEASLDELLDAARAKFEVHFEPVTVDGQPFQVLQISDMERYVDQLADQAGDGPLELPFWAKLWPASVLLAYYAKRFQPKPGQRALEMGAGVGLTGLVAASKGYDTVISDIETDALIFSRANILKNGLENKASVARVDFGADKERDTLTDRFDLILGAEVLYIEDTYRPLTKFIGRHLATGADAECVLSMSYTRKAHGFFQRAEKEFNIQQQVMGFKANESEDGDDPERFLCALYRLTQRKAGSAA</sequence>
<keyword evidence="4" id="KW-1185">Reference proteome</keyword>
<dbReference type="SUPFAM" id="SSF53335">
    <property type="entry name" value="S-adenosyl-L-methionine-dependent methyltransferases"/>
    <property type="match status" value="1"/>
</dbReference>
<dbReference type="AlphaFoldDB" id="A0A6P1ZED9"/>
<accession>A0A6P1ZED9</accession>
<keyword evidence="2" id="KW-0489">Methyltransferase</keyword>
<dbReference type="GO" id="GO:0032259">
    <property type="term" value="P:methylation"/>
    <property type="evidence" value="ECO:0007669"/>
    <property type="project" value="UniProtKB-KW"/>
</dbReference>
<reference evidence="2 3" key="1">
    <citation type="submission" date="2018-06" db="EMBL/GenBank/DDBJ databases">
        <title>Complete genome of Desulfovibrio marinus P48SEP.</title>
        <authorList>
            <person name="Crispim J.S."/>
            <person name="Vidigal P.M.P."/>
            <person name="Silva L.C.F."/>
            <person name="Araujo L.C."/>
            <person name="Laguardia C.N."/>
            <person name="Dias R.S."/>
            <person name="Sousa M.P."/>
            <person name="Paula S.O."/>
            <person name="Silva C."/>
        </authorList>
    </citation>
    <scope>NUCLEOTIDE SEQUENCE [LARGE SCALE GENOMIC DNA]</scope>
    <source>
        <strain evidence="2 3">P48SEP</strain>
    </source>
</reference>